<dbReference type="Pfam" id="PF02901">
    <property type="entry name" value="PFL-like"/>
    <property type="match status" value="1"/>
</dbReference>
<organism evidence="6 7">
    <name type="scientific">Candidatus Ornithocaccomicrobium faecavium</name>
    <dbReference type="NCBI Taxonomy" id="2840890"/>
    <lineage>
        <taxon>Bacteria</taxon>
        <taxon>Bacillati</taxon>
        <taxon>Bacillota</taxon>
        <taxon>Clostridia</taxon>
        <taxon>Candidatus Ornithocaccomicrobium</taxon>
    </lineage>
</organism>
<evidence type="ECO:0000259" key="5">
    <source>
        <dbReference type="PROSITE" id="PS51554"/>
    </source>
</evidence>
<reference evidence="6" key="1">
    <citation type="submission" date="2020-10" db="EMBL/GenBank/DDBJ databases">
        <authorList>
            <person name="Gilroy R."/>
        </authorList>
    </citation>
    <scope>NUCLEOTIDE SEQUENCE</scope>
    <source>
        <strain evidence="6">CHK183-6373</strain>
    </source>
</reference>
<accession>A0A9D1P5R9</accession>
<dbReference type="Pfam" id="PF01228">
    <property type="entry name" value="Gly_radical"/>
    <property type="match status" value="1"/>
</dbReference>
<keyword evidence="2" id="KW-0456">Lyase</keyword>
<dbReference type="PROSITE" id="PS51149">
    <property type="entry name" value="GLY_RADICAL_2"/>
    <property type="match status" value="1"/>
</dbReference>
<dbReference type="Gene3D" id="3.20.70.20">
    <property type="match status" value="1"/>
</dbReference>
<dbReference type="GO" id="GO:0016829">
    <property type="term" value="F:lyase activity"/>
    <property type="evidence" value="ECO:0007669"/>
    <property type="project" value="UniProtKB-KW"/>
</dbReference>
<sequence>MSYIARIEHLRKKKEEQTLEKLAMQQDYMNEDDYGSVPPPQDFHFEVEYNDPVHKTFYGAALWAKNFHRLLEVHPLYVDPQDALAGRWMFILQRFRPFENATSNHNMEMAPVFNYDFLKEEQEKYGIIPGIGKMHHFAPDYSIGLALGWGGLRQKVQRCRKLHPEAAWLYDAEEEVLSGIHCWMARTLQEIHRQWEREQDPVLKNNLAEMETCNRNILTKPPASFLEACQWIAWFNMVNRTYNRAGSGCQLDEILRPYYENDCAKGTLDDEKATFILACLFINDTTYYQIGGPAPDGHDLTSRLSYLILEAGHLAKTSVNLTVRVHAELPEKLLRRSVEILLEDRRAFPRFSGTESLVKGFMRNGYSLELARQRIAVGCHWMSLPGREYTLNDLIKLNFAKVMEVALDEYMAQVQDAHYVEVLYQRFLRHLQRARDCVARGIDFHLKHQYKNAPELVLNLVSHSPLERGLDASNGGMEYYNLCVDGAALATVADSFAAIEQRVEREKRLSWRELYAALKENFASKRGAYIRAMLQTSERYGRGNSLGDQWAERISRDFTTIVVSAPTPDGYRMLPGLFSWANTINLGKDVGATANGRYAGDPISHGANPLPGFRTDGALTALSTAVARVQCGYGNTAPMQLELSPTIADDEKSVSLVEALIQTHFAMGGTLININVMDKTVLLDAYQHPEKYPDLIVRVTGFTAYFIALSPEFRKLIVERVITDEPASQTRCTCAI</sequence>
<dbReference type="PANTHER" id="PTHR43641:SF2">
    <property type="entry name" value="DEHYDRATASE YBIW-RELATED"/>
    <property type="match status" value="1"/>
</dbReference>
<evidence type="ECO:0000256" key="2">
    <source>
        <dbReference type="ARBA" id="ARBA00023239"/>
    </source>
</evidence>
<comment type="caution">
    <text evidence="6">The sequence shown here is derived from an EMBL/GenBank/DDBJ whole genome shotgun (WGS) entry which is preliminary data.</text>
</comment>
<dbReference type="SUPFAM" id="SSF51998">
    <property type="entry name" value="PFL-like glycyl radical enzymes"/>
    <property type="match status" value="1"/>
</dbReference>
<dbReference type="GO" id="GO:0005829">
    <property type="term" value="C:cytosol"/>
    <property type="evidence" value="ECO:0007669"/>
    <property type="project" value="TreeGrafter"/>
</dbReference>
<protein>
    <submittedName>
        <fullName evidence="6">Formate acetyltransferase</fullName>
    </submittedName>
</protein>
<evidence type="ECO:0000256" key="1">
    <source>
        <dbReference type="ARBA" id="ARBA00022818"/>
    </source>
</evidence>
<dbReference type="AlphaFoldDB" id="A0A9D1P5R9"/>
<gene>
    <name evidence="6" type="ORF">IAA64_01315</name>
</gene>
<dbReference type="InterPro" id="IPR004184">
    <property type="entry name" value="PFL_dom"/>
</dbReference>
<dbReference type="InterPro" id="IPR051215">
    <property type="entry name" value="GRE"/>
</dbReference>
<dbReference type="InterPro" id="IPR001150">
    <property type="entry name" value="Gly_radical"/>
</dbReference>
<evidence type="ECO:0000259" key="4">
    <source>
        <dbReference type="PROSITE" id="PS51149"/>
    </source>
</evidence>
<evidence type="ECO:0000256" key="3">
    <source>
        <dbReference type="PROSITE-ProRule" id="PRU00493"/>
    </source>
</evidence>
<name>A0A9D1P5R9_9FIRM</name>
<keyword evidence="1 3" id="KW-0556">Organic radical</keyword>
<evidence type="ECO:0000313" key="7">
    <source>
        <dbReference type="Proteomes" id="UP000886884"/>
    </source>
</evidence>
<feature type="domain" description="Glycine radical" evidence="4">
    <location>
        <begin position="605"/>
        <end position="726"/>
    </location>
</feature>
<evidence type="ECO:0000313" key="6">
    <source>
        <dbReference type="EMBL" id="HIV26582.1"/>
    </source>
</evidence>
<dbReference type="PANTHER" id="PTHR43641">
    <property type="entry name" value="FORMATE ACETYLTRANSFERASE 3-RELATED"/>
    <property type="match status" value="1"/>
</dbReference>
<dbReference type="Proteomes" id="UP000886884">
    <property type="component" value="Unassembled WGS sequence"/>
</dbReference>
<dbReference type="PROSITE" id="PS51554">
    <property type="entry name" value="PFL"/>
    <property type="match status" value="1"/>
</dbReference>
<proteinExistence type="predicted"/>
<dbReference type="EMBL" id="DVOT01000023">
    <property type="protein sequence ID" value="HIV26582.1"/>
    <property type="molecule type" value="Genomic_DNA"/>
</dbReference>
<feature type="domain" description="PFL" evidence="5">
    <location>
        <begin position="1"/>
        <end position="598"/>
    </location>
</feature>
<feature type="modified residue" description="Glycine radical" evidence="3">
    <location>
        <position position="701"/>
    </location>
</feature>
<reference evidence="6" key="2">
    <citation type="journal article" date="2021" name="PeerJ">
        <title>Extensive microbial diversity within the chicken gut microbiome revealed by metagenomics and culture.</title>
        <authorList>
            <person name="Gilroy R."/>
            <person name="Ravi A."/>
            <person name="Getino M."/>
            <person name="Pursley I."/>
            <person name="Horton D.L."/>
            <person name="Alikhan N.F."/>
            <person name="Baker D."/>
            <person name="Gharbi K."/>
            <person name="Hall N."/>
            <person name="Watson M."/>
            <person name="Adriaenssens E.M."/>
            <person name="Foster-Nyarko E."/>
            <person name="Jarju S."/>
            <person name="Secka A."/>
            <person name="Antonio M."/>
            <person name="Oren A."/>
            <person name="Chaudhuri R.R."/>
            <person name="La Ragione R."/>
            <person name="Hildebrand F."/>
            <person name="Pallen M.J."/>
        </authorList>
    </citation>
    <scope>NUCLEOTIDE SEQUENCE</scope>
    <source>
        <strain evidence="6">CHK183-6373</strain>
    </source>
</reference>